<evidence type="ECO:0000256" key="5">
    <source>
        <dbReference type="ARBA" id="ARBA00023136"/>
    </source>
</evidence>
<proteinExistence type="predicted"/>
<name>A0A9D0ZNK5_9FIRM</name>
<gene>
    <name evidence="7" type="ORF">IAA52_05745</name>
</gene>
<comment type="subcellular location">
    <subcellularLocation>
        <location evidence="1">Membrane</location>
        <topology evidence="1">Multi-pass membrane protein</topology>
    </subcellularLocation>
</comment>
<dbReference type="GO" id="GO:0051301">
    <property type="term" value="P:cell division"/>
    <property type="evidence" value="ECO:0007669"/>
    <property type="project" value="InterPro"/>
</dbReference>
<keyword evidence="5 6" id="KW-0472">Membrane</keyword>
<feature type="transmembrane region" description="Helical" evidence="6">
    <location>
        <begin position="372"/>
        <end position="392"/>
    </location>
</feature>
<organism evidence="7 8">
    <name type="scientific">Candidatus Pullichristensenella stercorigallinarum</name>
    <dbReference type="NCBI Taxonomy" id="2840909"/>
    <lineage>
        <taxon>Bacteria</taxon>
        <taxon>Bacillati</taxon>
        <taxon>Bacillota</taxon>
        <taxon>Clostridia</taxon>
        <taxon>Candidatus Pullichristensenella</taxon>
    </lineage>
</organism>
<feature type="transmembrane region" description="Helical" evidence="6">
    <location>
        <begin position="105"/>
        <end position="131"/>
    </location>
</feature>
<protein>
    <submittedName>
        <fullName evidence="7">Rod shape-determining protein RodA</fullName>
    </submittedName>
</protein>
<feature type="transmembrane region" description="Helical" evidence="6">
    <location>
        <begin position="29"/>
        <end position="52"/>
    </location>
</feature>
<dbReference type="PANTHER" id="PTHR30474:SF1">
    <property type="entry name" value="PEPTIDOGLYCAN GLYCOSYLTRANSFERASE MRDB"/>
    <property type="match status" value="1"/>
</dbReference>
<evidence type="ECO:0000256" key="2">
    <source>
        <dbReference type="ARBA" id="ARBA00022692"/>
    </source>
</evidence>
<evidence type="ECO:0000256" key="4">
    <source>
        <dbReference type="ARBA" id="ARBA00022989"/>
    </source>
</evidence>
<dbReference type="InterPro" id="IPR001182">
    <property type="entry name" value="FtsW/RodA"/>
</dbReference>
<reference evidence="7" key="1">
    <citation type="submission" date="2020-10" db="EMBL/GenBank/DDBJ databases">
        <authorList>
            <person name="Gilroy R."/>
        </authorList>
    </citation>
    <scope>NUCLEOTIDE SEQUENCE</scope>
    <source>
        <strain evidence="7">ChiSjej6B24-2974</strain>
    </source>
</reference>
<dbReference type="AlphaFoldDB" id="A0A9D0ZNK5"/>
<dbReference type="EMBL" id="DVFZ01000055">
    <property type="protein sequence ID" value="HIQ82589.1"/>
    <property type="molecule type" value="Genomic_DNA"/>
</dbReference>
<keyword evidence="4 6" id="KW-1133">Transmembrane helix</keyword>
<feature type="transmembrane region" description="Helical" evidence="6">
    <location>
        <begin position="172"/>
        <end position="205"/>
    </location>
</feature>
<dbReference type="Proteomes" id="UP000824260">
    <property type="component" value="Unassembled WGS sequence"/>
</dbReference>
<evidence type="ECO:0000256" key="6">
    <source>
        <dbReference type="SAM" id="Phobius"/>
    </source>
</evidence>
<dbReference type="PANTHER" id="PTHR30474">
    <property type="entry name" value="CELL CYCLE PROTEIN"/>
    <property type="match status" value="1"/>
</dbReference>
<dbReference type="GO" id="GO:0015648">
    <property type="term" value="F:lipid-linked peptidoglycan transporter activity"/>
    <property type="evidence" value="ECO:0007669"/>
    <property type="project" value="TreeGrafter"/>
</dbReference>
<feature type="transmembrane region" description="Helical" evidence="6">
    <location>
        <begin position="336"/>
        <end position="360"/>
    </location>
</feature>
<sequence length="411" mass="45602">MREKIAALVKQLRLNRFDRSLMRYFDWPLFLNVLVIALFGVVCIFSATTTSVTETPSTIMEMLETQPTNYARLQLMWLGVGIVAMMAVIYFGYDLYGHYANTFYVLNILLLVIVLGMEAGRGGMTAFFTWGSGSERTFQPSEVGKIAMIIAFAKAFAVRVKPVMTVRDLIPLVIYMGIPLLLIIAQPDVGTALVYLAVFAIMVFVSGTNYKLILGVLACAVVLIIPVWTFMNATDSFRLMRILIWLDPESYPDEARQVINAQIAVGRGGLWGQGIVSPGSYASLGYISDDHTDFIFAVCCESFGMVGACVLVALYILLLGRLFYLALRVQDSYGSYLIIGVASMLLFHIVENICMVIGLLPVTGIPLPFMSYGGSNMITNMLGIGLVMNVVMRSRSRERKNRAITNREIRI</sequence>
<keyword evidence="3" id="KW-0133">Cell shape</keyword>
<dbReference type="GO" id="GO:0032153">
    <property type="term" value="C:cell division site"/>
    <property type="evidence" value="ECO:0007669"/>
    <property type="project" value="TreeGrafter"/>
</dbReference>
<feature type="transmembrane region" description="Helical" evidence="6">
    <location>
        <begin position="73"/>
        <end position="93"/>
    </location>
</feature>
<evidence type="ECO:0000256" key="1">
    <source>
        <dbReference type="ARBA" id="ARBA00004141"/>
    </source>
</evidence>
<accession>A0A9D0ZNK5</accession>
<evidence type="ECO:0000256" key="3">
    <source>
        <dbReference type="ARBA" id="ARBA00022960"/>
    </source>
</evidence>
<feature type="transmembrane region" description="Helical" evidence="6">
    <location>
        <begin position="212"/>
        <end position="231"/>
    </location>
</feature>
<dbReference type="Pfam" id="PF01098">
    <property type="entry name" value="FTSW_RODA_SPOVE"/>
    <property type="match status" value="1"/>
</dbReference>
<dbReference type="GO" id="GO:0008360">
    <property type="term" value="P:regulation of cell shape"/>
    <property type="evidence" value="ECO:0007669"/>
    <property type="project" value="UniProtKB-KW"/>
</dbReference>
<evidence type="ECO:0000313" key="7">
    <source>
        <dbReference type="EMBL" id="HIQ82589.1"/>
    </source>
</evidence>
<dbReference type="GO" id="GO:0005886">
    <property type="term" value="C:plasma membrane"/>
    <property type="evidence" value="ECO:0007669"/>
    <property type="project" value="TreeGrafter"/>
</dbReference>
<evidence type="ECO:0000313" key="8">
    <source>
        <dbReference type="Proteomes" id="UP000824260"/>
    </source>
</evidence>
<comment type="caution">
    <text evidence="7">The sequence shown here is derived from an EMBL/GenBank/DDBJ whole genome shotgun (WGS) entry which is preliminary data.</text>
</comment>
<reference evidence="7" key="2">
    <citation type="journal article" date="2021" name="PeerJ">
        <title>Extensive microbial diversity within the chicken gut microbiome revealed by metagenomics and culture.</title>
        <authorList>
            <person name="Gilroy R."/>
            <person name="Ravi A."/>
            <person name="Getino M."/>
            <person name="Pursley I."/>
            <person name="Horton D.L."/>
            <person name="Alikhan N.F."/>
            <person name="Baker D."/>
            <person name="Gharbi K."/>
            <person name="Hall N."/>
            <person name="Watson M."/>
            <person name="Adriaenssens E.M."/>
            <person name="Foster-Nyarko E."/>
            <person name="Jarju S."/>
            <person name="Secka A."/>
            <person name="Antonio M."/>
            <person name="Oren A."/>
            <person name="Chaudhuri R.R."/>
            <person name="La Ragione R."/>
            <person name="Hildebrand F."/>
            <person name="Pallen M.J."/>
        </authorList>
    </citation>
    <scope>NUCLEOTIDE SEQUENCE</scope>
    <source>
        <strain evidence="7">ChiSjej6B24-2974</strain>
    </source>
</reference>
<keyword evidence="2 6" id="KW-0812">Transmembrane</keyword>
<feature type="transmembrane region" description="Helical" evidence="6">
    <location>
        <begin position="294"/>
        <end position="324"/>
    </location>
</feature>